<evidence type="ECO:0000256" key="5">
    <source>
        <dbReference type="SAM" id="Phobius"/>
    </source>
</evidence>
<dbReference type="RefSeq" id="WP_188092099.1">
    <property type="nucleotide sequence ID" value="NZ_JACVFC010000007.1"/>
</dbReference>
<organism evidence="6 7">
    <name type="scientific">Chitinophaga qingshengii</name>
    <dbReference type="NCBI Taxonomy" id="1569794"/>
    <lineage>
        <taxon>Bacteria</taxon>
        <taxon>Pseudomonadati</taxon>
        <taxon>Bacteroidota</taxon>
        <taxon>Chitinophagia</taxon>
        <taxon>Chitinophagales</taxon>
        <taxon>Chitinophagaceae</taxon>
        <taxon>Chitinophaga</taxon>
    </lineage>
</organism>
<dbReference type="Proteomes" id="UP000659124">
    <property type="component" value="Unassembled WGS sequence"/>
</dbReference>
<reference evidence="6 7" key="1">
    <citation type="submission" date="2020-09" db="EMBL/GenBank/DDBJ databases">
        <title>Genome sequences of type strains of Chitinophaga qingshengii and Chitinophaga varians.</title>
        <authorList>
            <person name="Kittiwongwattana C."/>
        </authorList>
    </citation>
    <scope>NUCLEOTIDE SEQUENCE [LARGE SCALE GENOMIC DNA]</scope>
    <source>
        <strain evidence="6 7">JCM 30026</strain>
    </source>
</reference>
<feature type="transmembrane region" description="Helical" evidence="5">
    <location>
        <begin position="6"/>
        <end position="28"/>
    </location>
</feature>
<dbReference type="PIRSF" id="PIRSF030066">
    <property type="entry name" value="UCP030066"/>
    <property type="match status" value="1"/>
</dbReference>
<keyword evidence="4 5" id="KW-0472">Membrane</keyword>
<evidence type="ECO:0000256" key="3">
    <source>
        <dbReference type="ARBA" id="ARBA00022989"/>
    </source>
</evidence>
<comment type="subcellular location">
    <subcellularLocation>
        <location evidence="1">Membrane</location>
        <topology evidence="1">Multi-pass membrane protein</topology>
    </subcellularLocation>
</comment>
<gene>
    <name evidence="6" type="ORF">ICL07_31805</name>
</gene>
<dbReference type="InterPro" id="IPR016944">
    <property type="entry name" value="UCP030066"/>
</dbReference>
<keyword evidence="3 5" id="KW-1133">Transmembrane helix</keyword>
<sequence length="129" mass="14148">MKKTIVLYWIFTGLLVVGLIMSGIPNALSTSDSKAIFQQLGYPMYLLPFLGIAKLLGAIAIVTPGHPRLKEWAYAGVFFDFTGATYSLIAIGQIATVWPMLIFYGILAGSYVYHQKRLKESGDARLSVA</sequence>
<dbReference type="EMBL" id="JACVFC010000007">
    <property type="protein sequence ID" value="MBC9935006.1"/>
    <property type="molecule type" value="Genomic_DNA"/>
</dbReference>
<feature type="transmembrane region" description="Helical" evidence="5">
    <location>
        <begin position="40"/>
        <end position="63"/>
    </location>
</feature>
<proteinExistence type="predicted"/>
<protein>
    <submittedName>
        <fullName evidence="6">DoxX family protein</fullName>
    </submittedName>
</protein>
<accession>A0ABR7TZB9</accession>
<evidence type="ECO:0000256" key="1">
    <source>
        <dbReference type="ARBA" id="ARBA00004141"/>
    </source>
</evidence>
<keyword evidence="2 5" id="KW-0812">Transmembrane</keyword>
<evidence type="ECO:0000313" key="6">
    <source>
        <dbReference type="EMBL" id="MBC9935006.1"/>
    </source>
</evidence>
<evidence type="ECO:0000256" key="4">
    <source>
        <dbReference type="ARBA" id="ARBA00023136"/>
    </source>
</evidence>
<evidence type="ECO:0000256" key="2">
    <source>
        <dbReference type="ARBA" id="ARBA00022692"/>
    </source>
</evidence>
<name>A0ABR7TZB9_9BACT</name>
<keyword evidence="7" id="KW-1185">Reference proteome</keyword>
<feature type="transmembrane region" description="Helical" evidence="5">
    <location>
        <begin position="83"/>
        <end position="107"/>
    </location>
</feature>
<dbReference type="InterPro" id="IPR032808">
    <property type="entry name" value="DoxX"/>
</dbReference>
<dbReference type="Pfam" id="PF13564">
    <property type="entry name" value="DoxX_2"/>
    <property type="match status" value="1"/>
</dbReference>
<comment type="caution">
    <text evidence="6">The sequence shown here is derived from an EMBL/GenBank/DDBJ whole genome shotgun (WGS) entry which is preliminary data.</text>
</comment>
<evidence type="ECO:0000313" key="7">
    <source>
        <dbReference type="Proteomes" id="UP000659124"/>
    </source>
</evidence>